<accession>A0A1P9WRA6</accession>
<dbReference type="Gene3D" id="3.30.2310.20">
    <property type="entry name" value="RelE-like"/>
    <property type="match status" value="1"/>
</dbReference>
<evidence type="ECO:0000313" key="4">
    <source>
        <dbReference type="Proteomes" id="UP000187941"/>
    </source>
</evidence>
<dbReference type="InterPro" id="IPR051803">
    <property type="entry name" value="TA_system_RelE-like_toxin"/>
</dbReference>
<dbReference type="KEGG" id="smon:AWR27_00145"/>
<reference evidence="3 4" key="1">
    <citation type="submission" date="2016-01" db="EMBL/GenBank/DDBJ databases">
        <authorList>
            <person name="Oliw E.H."/>
        </authorList>
    </citation>
    <scope>NUCLEOTIDE SEQUENCE [LARGE SCALE GENOMIC DNA]</scope>
    <source>
        <strain evidence="3 4">DY10</strain>
    </source>
</reference>
<organism evidence="3 4">
    <name type="scientific">Spirosoma montaniterrae</name>
    <dbReference type="NCBI Taxonomy" id="1178516"/>
    <lineage>
        <taxon>Bacteria</taxon>
        <taxon>Pseudomonadati</taxon>
        <taxon>Bacteroidota</taxon>
        <taxon>Cytophagia</taxon>
        <taxon>Cytophagales</taxon>
        <taxon>Cytophagaceae</taxon>
        <taxon>Spirosoma</taxon>
    </lineage>
</organism>
<name>A0A1P9WRA6_9BACT</name>
<keyword evidence="2" id="KW-1277">Toxin-antitoxin system</keyword>
<evidence type="ECO:0000256" key="2">
    <source>
        <dbReference type="ARBA" id="ARBA00022649"/>
    </source>
</evidence>
<dbReference type="Proteomes" id="UP000187941">
    <property type="component" value="Chromosome"/>
</dbReference>
<dbReference type="AlphaFoldDB" id="A0A1P9WRA6"/>
<proteinExistence type="inferred from homology"/>
<dbReference type="InterPro" id="IPR035093">
    <property type="entry name" value="RelE/ParE_toxin_dom_sf"/>
</dbReference>
<dbReference type="STRING" id="1178516.AWR27_00145"/>
<comment type="similarity">
    <text evidence="1">Belongs to the RelE toxin family.</text>
</comment>
<dbReference type="Pfam" id="PF05016">
    <property type="entry name" value="ParE_toxin"/>
    <property type="match status" value="1"/>
</dbReference>
<gene>
    <name evidence="3" type="ORF">AWR27_00145</name>
</gene>
<dbReference type="InterPro" id="IPR007712">
    <property type="entry name" value="RelE/ParE_toxin"/>
</dbReference>
<evidence type="ECO:0008006" key="5">
    <source>
        <dbReference type="Google" id="ProtNLM"/>
    </source>
</evidence>
<protein>
    <recommendedName>
        <fullName evidence="5">Plasmid stabilization protein</fullName>
    </recommendedName>
</protein>
<keyword evidence="4" id="KW-1185">Reference proteome</keyword>
<dbReference type="RefSeq" id="WP_077129326.1">
    <property type="nucleotide sequence ID" value="NZ_CP014263.1"/>
</dbReference>
<dbReference type="EMBL" id="CP014263">
    <property type="protein sequence ID" value="AQG77900.1"/>
    <property type="molecule type" value="Genomic_DNA"/>
</dbReference>
<evidence type="ECO:0000313" key="3">
    <source>
        <dbReference type="EMBL" id="AQG77900.1"/>
    </source>
</evidence>
<dbReference type="OrthoDB" id="5574284at2"/>
<dbReference type="PANTHER" id="PTHR33755">
    <property type="entry name" value="TOXIN PARE1-RELATED"/>
    <property type="match status" value="1"/>
</dbReference>
<sequence>MVDWKDSAREDVRRTYSYLLDLSMSAADDWMEQLEKKLGLIEQFPGMGRMVPDYNVSFIREVFVGRYRLVYSAQTDIPLILALVPMGMPLGKL</sequence>
<evidence type="ECO:0000256" key="1">
    <source>
        <dbReference type="ARBA" id="ARBA00006226"/>
    </source>
</evidence>